<evidence type="ECO:0000313" key="4">
    <source>
        <dbReference type="Proteomes" id="UP000323502"/>
    </source>
</evidence>
<evidence type="ECO:0000313" key="5">
    <source>
        <dbReference type="Proteomes" id="UP000436801"/>
    </source>
</evidence>
<dbReference type="EMBL" id="FNBI01000004">
    <property type="protein sequence ID" value="SDF56053.1"/>
    <property type="molecule type" value="Genomic_DNA"/>
</dbReference>
<accession>A0A1G7M311</accession>
<keyword evidence="4" id="KW-1185">Reference proteome</keyword>
<reference evidence="2 5" key="2">
    <citation type="submission" date="2019-12" db="EMBL/GenBank/DDBJ databases">
        <authorList>
            <person name="Zheng J."/>
        </authorList>
    </citation>
    <scope>NUCLEOTIDE SEQUENCE [LARGE SCALE GENOMIC DNA]</scope>
    <source>
        <strain evidence="2 5">DSM 27347</strain>
    </source>
</reference>
<feature type="region of interest" description="Disordered" evidence="1">
    <location>
        <begin position="255"/>
        <end position="275"/>
    </location>
</feature>
<dbReference type="OrthoDB" id="9992459at2"/>
<dbReference type="AlphaFoldDB" id="A0A1G7M311"/>
<sequence>MAVIDAAIASAGPLANTGGATGLLAKALAEGDYLPPARRSEGTASFVADVQRTTGLLASHDVARTWFFRLWDGLEDSILKRFADAGDRMAAADVMRLHRDAAAGREVSARDWREARKRFLAALSLSASISGRDTLCASMWDLEKVPGAIADVADAWIREASLEDAITAVGWTRDVYLENAEVWDQFLSSRPQIVQEPEESEEDFTERLHQALSEQPPRTAEQMAQWEQLHRISMSRSFDRREALRALLLDTLAASPAPSRHPAGGSNDASCFDVC</sequence>
<evidence type="ECO:0000313" key="2">
    <source>
        <dbReference type="EMBL" id="MWC42134.1"/>
    </source>
</evidence>
<organism evidence="3 4">
    <name type="scientific">Sphingomonas carotinifaciens</name>
    <dbReference type="NCBI Taxonomy" id="1166323"/>
    <lineage>
        <taxon>Bacteria</taxon>
        <taxon>Pseudomonadati</taxon>
        <taxon>Pseudomonadota</taxon>
        <taxon>Alphaproteobacteria</taxon>
        <taxon>Sphingomonadales</taxon>
        <taxon>Sphingomonadaceae</taxon>
        <taxon>Sphingomonas</taxon>
    </lineage>
</organism>
<dbReference type="EMBL" id="WSUT01000001">
    <property type="protein sequence ID" value="MWC42134.1"/>
    <property type="molecule type" value="Genomic_DNA"/>
</dbReference>
<dbReference type="RefSeq" id="WP_149682443.1">
    <property type="nucleotide sequence ID" value="NZ_FNBI01000004.1"/>
</dbReference>
<name>A0A1G7M311_9SPHN</name>
<evidence type="ECO:0000313" key="3">
    <source>
        <dbReference type="EMBL" id="SDF56053.1"/>
    </source>
</evidence>
<protein>
    <submittedName>
        <fullName evidence="3">Uncharacterized protein</fullName>
    </submittedName>
</protein>
<proteinExistence type="predicted"/>
<reference evidence="3 4" key="1">
    <citation type="submission" date="2016-10" db="EMBL/GenBank/DDBJ databases">
        <authorList>
            <person name="Varghese N."/>
            <person name="Submissions S."/>
        </authorList>
    </citation>
    <scope>NUCLEOTIDE SEQUENCE [LARGE SCALE GENOMIC DNA]</scope>
    <source>
        <strain evidence="3 4">S7-754</strain>
    </source>
</reference>
<evidence type="ECO:0000256" key="1">
    <source>
        <dbReference type="SAM" id="MobiDB-lite"/>
    </source>
</evidence>
<dbReference type="Proteomes" id="UP000323502">
    <property type="component" value="Unassembled WGS sequence"/>
</dbReference>
<dbReference type="Proteomes" id="UP000436801">
    <property type="component" value="Unassembled WGS sequence"/>
</dbReference>
<gene>
    <name evidence="2" type="ORF">GQR91_00455</name>
    <name evidence="3" type="ORF">SAMN05216557_10455</name>
</gene>